<feature type="transmembrane region" description="Helical" evidence="1">
    <location>
        <begin position="6"/>
        <end position="25"/>
    </location>
</feature>
<keyword evidence="1" id="KW-0472">Membrane</keyword>
<accession>A0A969PTL3</accession>
<name>A0A969PTL3_9BACI</name>
<keyword evidence="3" id="KW-1185">Reference proteome</keyword>
<dbReference type="AlphaFoldDB" id="A0A969PTL3"/>
<keyword evidence="1" id="KW-1133">Transmembrane helix</keyword>
<evidence type="ECO:0000313" key="3">
    <source>
        <dbReference type="Proteomes" id="UP000752012"/>
    </source>
</evidence>
<keyword evidence="1" id="KW-0812">Transmembrane</keyword>
<proteinExistence type="predicted"/>
<sequence>MEILAVILISSALVIMGILVANITIFTHIDKNSRSDYEKNQARDRVYMLIGLLLFIFTISYGIRVFSG</sequence>
<gene>
    <name evidence="2" type="ORF">HCN83_16995</name>
</gene>
<dbReference type="Proteomes" id="UP000752012">
    <property type="component" value="Unassembled WGS sequence"/>
</dbReference>
<organism evidence="2 3">
    <name type="scientific">Alkalicoccus luteus</name>
    <dbReference type="NCBI Taxonomy" id="1237094"/>
    <lineage>
        <taxon>Bacteria</taxon>
        <taxon>Bacillati</taxon>
        <taxon>Bacillota</taxon>
        <taxon>Bacilli</taxon>
        <taxon>Bacillales</taxon>
        <taxon>Bacillaceae</taxon>
        <taxon>Alkalicoccus</taxon>
    </lineage>
</organism>
<protein>
    <submittedName>
        <fullName evidence="2">Uncharacterized protein</fullName>
    </submittedName>
</protein>
<dbReference type="RefSeq" id="WP_168009531.1">
    <property type="nucleotide sequence ID" value="NZ_JAATHJ010000044.1"/>
</dbReference>
<feature type="transmembrane region" description="Helical" evidence="1">
    <location>
        <begin position="46"/>
        <end position="66"/>
    </location>
</feature>
<reference evidence="2 3" key="1">
    <citation type="submission" date="2020-03" db="EMBL/GenBank/DDBJ databases">
        <title>Assessment of the enzymatic potential of alkaline-tolerant lipase obtained from Bacillus luteus H11 (technogenic soil) for the bioremediation of saline soils contaminated with petroleum substances.</title>
        <authorList>
            <person name="Kalwasinska A."/>
        </authorList>
    </citation>
    <scope>NUCLEOTIDE SEQUENCE [LARGE SCALE GENOMIC DNA]</scope>
    <source>
        <strain evidence="2 3">H11</strain>
    </source>
</reference>
<evidence type="ECO:0000313" key="2">
    <source>
        <dbReference type="EMBL" id="NJP39270.1"/>
    </source>
</evidence>
<comment type="caution">
    <text evidence="2">The sequence shown here is derived from an EMBL/GenBank/DDBJ whole genome shotgun (WGS) entry which is preliminary data.</text>
</comment>
<dbReference type="EMBL" id="JAATHJ010000044">
    <property type="protein sequence ID" value="NJP39270.1"/>
    <property type="molecule type" value="Genomic_DNA"/>
</dbReference>
<evidence type="ECO:0000256" key="1">
    <source>
        <dbReference type="SAM" id="Phobius"/>
    </source>
</evidence>